<gene>
    <name evidence="10" type="ORF">IV88_GL001569</name>
</gene>
<dbReference type="SMART" id="SM00878">
    <property type="entry name" value="Biotin_carb_C"/>
    <property type="match status" value="1"/>
</dbReference>
<dbReference type="SUPFAM" id="SSF56059">
    <property type="entry name" value="Glutathione synthetase ATP-binding domain-like"/>
    <property type="match status" value="1"/>
</dbReference>
<dbReference type="EMBL" id="JQCQ01000006">
    <property type="protein sequence ID" value="KRO25806.1"/>
    <property type="molecule type" value="Genomic_DNA"/>
</dbReference>
<dbReference type="RefSeq" id="WP_057798457.1">
    <property type="nucleotide sequence ID" value="NZ_BJZZ01000006.1"/>
</dbReference>
<feature type="domain" description="Biotin carboxylation" evidence="9">
    <location>
        <begin position="1"/>
        <end position="430"/>
    </location>
</feature>
<evidence type="ECO:0000256" key="7">
    <source>
        <dbReference type="PROSITE-ProRule" id="PRU00409"/>
    </source>
</evidence>
<dbReference type="EC" id="6.3.4.14" evidence="1"/>
<dbReference type="InterPro" id="IPR005479">
    <property type="entry name" value="CPAse_ATP-bd"/>
</dbReference>
<proteinExistence type="predicted"/>
<accession>A0A0R2NJ41</accession>
<dbReference type="Pfam" id="PF00289">
    <property type="entry name" value="Biotin_carb_N"/>
    <property type="match status" value="1"/>
</dbReference>
<dbReference type="Pfam" id="PF02785">
    <property type="entry name" value="Biotin_carb_C"/>
    <property type="match status" value="1"/>
</dbReference>
<dbReference type="InterPro" id="IPR011764">
    <property type="entry name" value="Biotin_carboxylation_dom"/>
</dbReference>
<keyword evidence="5" id="KW-0464">Manganese</keyword>
<dbReference type="PATRIC" id="fig|480391.4.peg.1595"/>
<evidence type="ECO:0000256" key="1">
    <source>
        <dbReference type="ARBA" id="ARBA00013263"/>
    </source>
</evidence>
<dbReference type="PROSITE" id="PS50975">
    <property type="entry name" value="ATP_GRASP"/>
    <property type="match status" value="1"/>
</dbReference>
<evidence type="ECO:0000256" key="5">
    <source>
        <dbReference type="ARBA" id="ARBA00023211"/>
    </source>
</evidence>
<dbReference type="GO" id="GO:0005524">
    <property type="term" value="F:ATP binding"/>
    <property type="evidence" value="ECO:0007669"/>
    <property type="project" value="UniProtKB-UniRule"/>
</dbReference>
<dbReference type="PROSITE" id="PS00867">
    <property type="entry name" value="CPSASE_2"/>
    <property type="match status" value="1"/>
</dbReference>
<evidence type="ECO:0000313" key="11">
    <source>
        <dbReference type="Proteomes" id="UP000051249"/>
    </source>
</evidence>
<dbReference type="PROSITE" id="PS50979">
    <property type="entry name" value="BC"/>
    <property type="match status" value="1"/>
</dbReference>
<comment type="caution">
    <text evidence="10">The sequence shown here is derived from an EMBL/GenBank/DDBJ whole genome shotgun (WGS) entry which is preliminary data.</text>
</comment>
<dbReference type="FunFam" id="3.30.1490.20:FF:000003">
    <property type="entry name" value="acetyl-CoA carboxylase isoform X1"/>
    <property type="match status" value="1"/>
</dbReference>
<dbReference type="InterPro" id="IPR011054">
    <property type="entry name" value="Rudment_hybrid_motif"/>
</dbReference>
<dbReference type="InterPro" id="IPR005482">
    <property type="entry name" value="Biotin_COase_C"/>
</dbReference>
<evidence type="ECO:0000313" key="10">
    <source>
        <dbReference type="EMBL" id="KRO25806.1"/>
    </source>
</evidence>
<dbReference type="SUPFAM" id="SSF51246">
    <property type="entry name" value="Rudiment single hybrid motif"/>
    <property type="match status" value="1"/>
</dbReference>
<dbReference type="AlphaFoldDB" id="A0A0R2NJ41"/>
<dbReference type="PANTHER" id="PTHR18866">
    <property type="entry name" value="CARBOXYLASE:PYRUVATE/ACETYL-COA/PROPIONYL-COA CARBOXYLASE"/>
    <property type="match status" value="1"/>
</dbReference>
<keyword evidence="4 7" id="KW-0067">ATP-binding</keyword>
<dbReference type="Gene3D" id="3.30.470.20">
    <property type="entry name" value="ATP-grasp fold, B domain"/>
    <property type="match status" value="1"/>
</dbReference>
<dbReference type="SUPFAM" id="SSF52440">
    <property type="entry name" value="PreATP-grasp domain"/>
    <property type="match status" value="1"/>
</dbReference>
<protein>
    <recommendedName>
        <fullName evidence="1">biotin carboxylase</fullName>
        <ecNumber evidence="1">6.3.4.14</ecNumber>
    </recommendedName>
</protein>
<dbReference type="InterPro" id="IPR005481">
    <property type="entry name" value="BC-like_N"/>
</dbReference>
<dbReference type="InterPro" id="IPR011761">
    <property type="entry name" value="ATP-grasp"/>
</dbReference>
<reference evidence="10 11" key="1">
    <citation type="journal article" date="2015" name="Genome Announc.">
        <title>Expanding the biotechnology potential of lactobacilli through comparative genomics of 213 strains and associated genera.</title>
        <authorList>
            <person name="Sun Z."/>
            <person name="Harris H.M."/>
            <person name="McCann A."/>
            <person name="Guo C."/>
            <person name="Argimon S."/>
            <person name="Zhang W."/>
            <person name="Yang X."/>
            <person name="Jeffery I.B."/>
            <person name="Cooney J.C."/>
            <person name="Kagawa T.F."/>
            <person name="Liu W."/>
            <person name="Song Y."/>
            <person name="Salvetti E."/>
            <person name="Wrobel A."/>
            <person name="Rasinkangas P."/>
            <person name="Parkhill J."/>
            <person name="Rea M.C."/>
            <person name="O'Sullivan O."/>
            <person name="Ritari J."/>
            <person name="Douillard F.P."/>
            <person name="Paul Ross R."/>
            <person name="Yang R."/>
            <person name="Briner A.E."/>
            <person name="Felis G.E."/>
            <person name="de Vos W.M."/>
            <person name="Barrangou R."/>
            <person name="Klaenhammer T.R."/>
            <person name="Caufield P.W."/>
            <person name="Cui Y."/>
            <person name="Zhang H."/>
            <person name="O'Toole P.W."/>
        </authorList>
    </citation>
    <scope>NUCLEOTIDE SEQUENCE [LARGE SCALE GENOMIC DNA]</scope>
    <source>
        <strain evidence="10 11">DSM 23026</strain>
    </source>
</reference>
<dbReference type="GO" id="GO:0004075">
    <property type="term" value="F:biotin carboxylase activity"/>
    <property type="evidence" value="ECO:0007669"/>
    <property type="project" value="UniProtKB-EC"/>
</dbReference>
<evidence type="ECO:0000256" key="4">
    <source>
        <dbReference type="ARBA" id="ARBA00022840"/>
    </source>
</evidence>
<evidence type="ECO:0000259" key="9">
    <source>
        <dbReference type="PROSITE" id="PS50979"/>
    </source>
</evidence>
<keyword evidence="3 7" id="KW-0547">Nucleotide-binding</keyword>
<dbReference type="InterPro" id="IPR050856">
    <property type="entry name" value="Biotin_carboxylase_complex"/>
</dbReference>
<organism evidence="10 11">
    <name type="scientific">Pediococcus argentinicus</name>
    <dbReference type="NCBI Taxonomy" id="480391"/>
    <lineage>
        <taxon>Bacteria</taxon>
        <taxon>Bacillati</taxon>
        <taxon>Bacillota</taxon>
        <taxon>Bacilli</taxon>
        <taxon>Lactobacillales</taxon>
        <taxon>Lactobacillaceae</taxon>
        <taxon>Pediococcus</taxon>
    </lineage>
</organism>
<sequence>MFQKVLVANRGEIAVRIIEACHALGIQAVAVYSTVDEHASFVKLADESVCIGTGSASESYLNREAVLMAGIIKQCDAVHPGYGFLSEDPLFAQMVAECKMTWIGPQSELIKEFADKESSRRWAEERNVPTIPGSELITSTENLLVQAKQIGFPLLIKASFGGGGKGIRCIESMDELVPEFKSVQQEATASFGVSPVYLEKDLSDARHIEVQVLGQHNVIYNLGTRNCSLQLHRQKVVEESPADLTTEQQAELDQLVHRLLDDTHYNNLGTVEFLFADNHFYFLEMNTRLQVEHGVTEETTGLDIVQMQIKVAADVNLKLVPITFKQHAIEVRLSALTPGTLSKFTWPDKDVRVDTGMQVGDQVTAYYDPLIAKIIVTGSSRSEAVEKLQSVLDNVEVLGIKTNLDTLKTISKNDQFINGTYDIDSLSKMF</sequence>
<evidence type="ECO:0000256" key="2">
    <source>
        <dbReference type="ARBA" id="ARBA00022598"/>
    </source>
</evidence>
<keyword evidence="11" id="KW-1185">Reference proteome</keyword>
<keyword evidence="6" id="KW-0092">Biotin</keyword>
<evidence type="ECO:0000259" key="8">
    <source>
        <dbReference type="PROSITE" id="PS50975"/>
    </source>
</evidence>
<keyword evidence="2" id="KW-0436">Ligase</keyword>
<dbReference type="Pfam" id="PF02786">
    <property type="entry name" value="CPSase_L_D2"/>
    <property type="match status" value="1"/>
</dbReference>
<dbReference type="PROSITE" id="PS00866">
    <property type="entry name" value="CPSASE_1"/>
    <property type="match status" value="1"/>
</dbReference>
<dbReference type="Proteomes" id="UP000051249">
    <property type="component" value="Unassembled WGS sequence"/>
</dbReference>
<dbReference type="GO" id="GO:0046872">
    <property type="term" value="F:metal ion binding"/>
    <property type="evidence" value="ECO:0007669"/>
    <property type="project" value="InterPro"/>
</dbReference>
<evidence type="ECO:0000256" key="3">
    <source>
        <dbReference type="ARBA" id="ARBA00022741"/>
    </source>
</evidence>
<dbReference type="PANTHER" id="PTHR18866:SF33">
    <property type="entry name" value="METHYLCROTONOYL-COA CARBOXYLASE SUBUNIT ALPHA, MITOCHONDRIAL-RELATED"/>
    <property type="match status" value="1"/>
</dbReference>
<evidence type="ECO:0000256" key="6">
    <source>
        <dbReference type="ARBA" id="ARBA00023267"/>
    </source>
</evidence>
<name>A0A0R2NJ41_9LACO</name>
<dbReference type="InterPro" id="IPR016185">
    <property type="entry name" value="PreATP-grasp_dom_sf"/>
</dbReference>
<feature type="domain" description="ATP-grasp" evidence="8">
    <location>
        <begin position="120"/>
        <end position="313"/>
    </location>
</feature>
<dbReference type="OrthoDB" id="9807469at2"/>